<dbReference type="InterPro" id="IPR006675">
    <property type="entry name" value="HDIG_dom"/>
</dbReference>
<dbReference type="GO" id="GO:0016706">
    <property type="term" value="F:2-oxoglutarate-dependent dioxygenase activity"/>
    <property type="evidence" value="ECO:0007669"/>
    <property type="project" value="UniProtKB-ARBA"/>
</dbReference>
<comment type="caution">
    <text evidence="2">The sequence shown here is derived from an EMBL/GenBank/DDBJ whole genome shotgun (WGS) entry which is preliminary data.</text>
</comment>
<reference evidence="2" key="1">
    <citation type="submission" date="2020-05" db="EMBL/GenBank/DDBJ databases">
        <title>Sulfur intermediates as new biogeochemical hubs in an aquatic model microbial ecosystem.</title>
        <authorList>
            <person name="Vigneron A."/>
        </authorList>
    </citation>
    <scope>NUCLEOTIDE SEQUENCE</scope>
    <source>
        <strain evidence="2">Bin.250</strain>
    </source>
</reference>
<dbReference type="SUPFAM" id="SSF51197">
    <property type="entry name" value="Clavaminate synthase-like"/>
    <property type="match status" value="1"/>
</dbReference>
<dbReference type="CDD" id="cd00077">
    <property type="entry name" value="HDc"/>
    <property type="match status" value="1"/>
</dbReference>
<dbReference type="Proteomes" id="UP000754644">
    <property type="component" value="Unassembled WGS sequence"/>
</dbReference>
<dbReference type="NCBIfam" id="TIGR00277">
    <property type="entry name" value="HDIG"/>
    <property type="match status" value="1"/>
</dbReference>
<dbReference type="EMBL" id="JABMOJ010000028">
    <property type="protein sequence ID" value="NQV63855.1"/>
    <property type="molecule type" value="Genomic_DNA"/>
</dbReference>
<evidence type="ECO:0000313" key="2">
    <source>
        <dbReference type="EMBL" id="NQV63855.1"/>
    </source>
</evidence>
<evidence type="ECO:0000259" key="1">
    <source>
        <dbReference type="Pfam" id="PF01966"/>
    </source>
</evidence>
<dbReference type="Gene3D" id="2.60.120.620">
    <property type="entry name" value="q2cbj1_9rhob like domain"/>
    <property type="match status" value="1"/>
</dbReference>
<dbReference type="InterPro" id="IPR008775">
    <property type="entry name" value="Phytyl_CoA_dOase-like"/>
</dbReference>
<dbReference type="InterPro" id="IPR003607">
    <property type="entry name" value="HD/PDEase_dom"/>
</dbReference>
<dbReference type="InterPro" id="IPR052567">
    <property type="entry name" value="OP_Dioxygenase"/>
</dbReference>
<proteinExistence type="predicted"/>
<dbReference type="AlphaFoldDB" id="A0A973A786"/>
<protein>
    <submittedName>
        <fullName evidence="2">Phytanoyl-CoA dioxygenase family protein</fullName>
    </submittedName>
</protein>
<dbReference type="Gene3D" id="1.10.3210.10">
    <property type="entry name" value="Hypothetical protein af1432"/>
    <property type="match status" value="1"/>
</dbReference>
<gene>
    <name evidence="2" type="ORF">HQ497_00695</name>
</gene>
<feature type="domain" description="HD" evidence="1">
    <location>
        <begin position="31"/>
        <end position="109"/>
    </location>
</feature>
<dbReference type="Pfam" id="PF01966">
    <property type="entry name" value="HD"/>
    <property type="match status" value="1"/>
</dbReference>
<dbReference type="InterPro" id="IPR006674">
    <property type="entry name" value="HD_domain"/>
</dbReference>
<accession>A0A973A786</accession>
<dbReference type="SUPFAM" id="SSF109604">
    <property type="entry name" value="HD-domain/PDEase-like"/>
    <property type="match status" value="1"/>
</dbReference>
<sequence length="445" mass="49315">MLVNPSDQIIELLKLQQDVGYIGEPLSQLAHALQCADFAAQDDADECVILAALLHDIGHFCDPRASAMLADGVDFGVHRHETVGAEYLRLSGLDETIATLVEQHVNAKRYLVATRPAYAAKLSAASQQTLTFQGGPMRADEVLTFEQQARFVDILKLRAWDEAAKRLDVSLPPVSHYSAMLRRNKTQRLSTAELAFFASNGYLHIKDWFNATEVAAMCAEVAQLQALPDSPGKWMKYYEHTARGKQLCRIENFLPYQRRLERLARGRSTLGLMGELMGEPAVLFKEKLNLKLAAGNGFAAHQDAPAFTSFDQHYHITMMLSVDETTTANGCLEVASGAHQQGLLAMNPDLTMTQTAIDQLSWQSVETQPGDLLLFDSYLPHRSAMNETDHARRALYITYNRQVEGGDVRDAYFAAKRAAFPPEIERQPGTVYAGGVFNVGNPVDK</sequence>
<keyword evidence="2" id="KW-0223">Dioxygenase</keyword>
<keyword evidence="2" id="KW-0560">Oxidoreductase</keyword>
<evidence type="ECO:0000313" key="3">
    <source>
        <dbReference type="Proteomes" id="UP000754644"/>
    </source>
</evidence>
<organism evidence="2 3">
    <name type="scientific">SAR86 cluster bacterium</name>
    <dbReference type="NCBI Taxonomy" id="2030880"/>
    <lineage>
        <taxon>Bacteria</taxon>
        <taxon>Pseudomonadati</taxon>
        <taxon>Pseudomonadota</taxon>
        <taxon>Gammaproteobacteria</taxon>
        <taxon>SAR86 cluster</taxon>
    </lineage>
</organism>
<dbReference type="Pfam" id="PF05721">
    <property type="entry name" value="PhyH"/>
    <property type="match status" value="1"/>
</dbReference>
<name>A0A973A786_9GAMM</name>
<dbReference type="PANTHER" id="PTHR40202:SF1">
    <property type="entry name" value="HD DOMAIN-CONTAINING PROTEIN"/>
    <property type="match status" value="1"/>
</dbReference>
<dbReference type="PANTHER" id="PTHR40202">
    <property type="match status" value="1"/>
</dbReference>